<evidence type="ECO:0000256" key="3">
    <source>
        <dbReference type="ARBA" id="ARBA00022692"/>
    </source>
</evidence>
<dbReference type="RefSeq" id="WP_268779108.1">
    <property type="nucleotide sequence ID" value="NZ_JAPRAT010000005.1"/>
</dbReference>
<name>A0A9J6RAJ3_9BACI</name>
<evidence type="ECO:0000256" key="1">
    <source>
        <dbReference type="ARBA" id="ARBA00004141"/>
    </source>
</evidence>
<evidence type="ECO:0000313" key="7">
    <source>
        <dbReference type="EMBL" id="MCZ0702339.1"/>
    </source>
</evidence>
<keyword evidence="4 6" id="KW-1133">Transmembrane helix</keyword>
<dbReference type="PANTHER" id="PTHR21716">
    <property type="entry name" value="TRANSMEMBRANE PROTEIN"/>
    <property type="match status" value="1"/>
</dbReference>
<organism evidence="7 8">
    <name type="scientific">Natronobacillus azotifigens</name>
    <dbReference type="NCBI Taxonomy" id="472978"/>
    <lineage>
        <taxon>Bacteria</taxon>
        <taxon>Bacillati</taxon>
        <taxon>Bacillota</taxon>
        <taxon>Bacilli</taxon>
        <taxon>Bacillales</taxon>
        <taxon>Bacillaceae</taxon>
        <taxon>Natronobacillus</taxon>
    </lineage>
</organism>
<comment type="subcellular location">
    <subcellularLocation>
        <location evidence="1">Membrane</location>
        <topology evidence="1">Multi-pass membrane protein</topology>
    </subcellularLocation>
</comment>
<dbReference type="GO" id="GO:0016020">
    <property type="term" value="C:membrane"/>
    <property type="evidence" value="ECO:0007669"/>
    <property type="project" value="UniProtKB-SubCell"/>
</dbReference>
<comment type="similarity">
    <text evidence="2">Belongs to the autoinducer-2 exporter (AI-2E) (TC 2.A.86) family.</text>
</comment>
<evidence type="ECO:0000256" key="5">
    <source>
        <dbReference type="ARBA" id="ARBA00023136"/>
    </source>
</evidence>
<dbReference type="EMBL" id="JAPRAT010000005">
    <property type="protein sequence ID" value="MCZ0702339.1"/>
    <property type="molecule type" value="Genomic_DNA"/>
</dbReference>
<dbReference type="Pfam" id="PF01594">
    <property type="entry name" value="AI-2E_transport"/>
    <property type="match status" value="1"/>
</dbReference>
<dbReference type="PANTHER" id="PTHR21716:SF15">
    <property type="entry name" value="TRANSPORT PROTEIN YRRI-RELATED"/>
    <property type="match status" value="1"/>
</dbReference>
<gene>
    <name evidence="7" type="ORF">OWO01_03815</name>
</gene>
<evidence type="ECO:0000256" key="2">
    <source>
        <dbReference type="ARBA" id="ARBA00009773"/>
    </source>
</evidence>
<feature type="transmembrane region" description="Helical" evidence="6">
    <location>
        <begin position="40"/>
        <end position="60"/>
    </location>
</feature>
<proteinExistence type="inferred from homology"/>
<accession>A0A9J6RAJ3</accession>
<dbReference type="InterPro" id="IPR002549">
    <property type="entry name" value="AI-2E-like"/>
</dbReference>
<sequence length="354" mass="40032">MERDKLKDRLGYLLLGILFLLFCYLLTRVFPFYASIFRSALRIILPFIVSVFAAYLLHPVVEKLNDFHIPRWLAIVMIYLLIIAGIGLLVYYAYPALLSQGKELQNQLPELIQTYREVVSDIYQATSFLPETIHDRMDQLFNQLEEASGSWITNSFNKVTHLFDYIILLAVIPVLLFYFLKDFQIIKKATLGLIPPKHKNNSQALIHAIDESLGNYIRGQVIVCFFVFLTTYIVYLLIDMKYPLVLAIVMGVMNIIPYFGPIIGAVPAVIIAVTVSMKQVIYVLIGVIVVQLIESNLLSPYIVGKSVHIHPIIIIFALLVGSEIAGIIGMIFAVPVIAVIHVIIKKSRSFSSKD</sequence>
<dbReference type="AlphaFoldDB" id="A0A9J6RAJ3"/>
<feature type="transmembrane region" description="Helical" evidence="6">
    <location>
        <begin position="221"/>
        <end position="238"/>
    </location>
</feature>
<feature type="transmembrane region" description="Helical" evidence="6">
    <location>
        <begin position="280"/>
        <end position="299"/>
    </location>
</feature>
<reference evidence="7" key="1">
    <citation type="submission" date="2022-11" db="EMBL/GenBank/DDBJ databases">
        <title>WGS of Natronobacillus azotifigens 24KS-1, an anaerobic diazotrophic haloalkaliphile from soda-rich habitats.</title>
        <authorList>
            <person name="Sorokin D.Y."/>
            <person name="Merkel A.Y."/>
        </authorList>
    </citation>
    <scope>NUCLEOTIDE SEQUENCE</scope>
    <source>
        <strain evidence="7">24KS-1</strain>
    </source>
</reference>
<keyword evidence="8" id="KW-1185">Reference proteome</keyword>
<feature type="transmembrane region" description="Helical" evidence="6">
    <location>
        <begin position="12"/>
        <end position="34"/>
    </location>
</feature>
<dbReference type="GO" id="GO:0055085">
    <property type="term" value="P:transmembrane transport"/>
    <property type="evidence" value="ECO:0007669"/>
    <property type="project" value="TreeGrafter"/>
</dbReference>
<keyword evidence="3 6" id="KW-0812">Transmembrane</keyword>
<keyword evidence="5 6" id="KW-0472">Membrane</keyword>
<feature type="transmembrane region" description="Helical" evidence="6">
    <location>
        <begin position="311"/>
        <end position="344"/>
    </location>
</feature>
<evidence type="ECO:0000256" key="4">
    <source>
        <dbReference type="ARBA" id="ARBA00022989"/>
    </source>
</evidence>
<feature type="transmembrane region" description="Helical" evidence="6">
    <location>
        <begin position="72"/>
        <end position="94"/>
    </location>
</feature>
<evidence type="ECO:0000313" key="8">
    <source>
        <dbReference type="Proteomes" id="UP001084197"/>
    </source>
</evidence>
<feature type="transmembrane region" description="Helical" evidence="6">
    <location>
        <begin position="244"/>
        <end position="273"/>
    </location>
</feature>
<protein>
    <submittedName>
        <fullName evidence="7">AI-2E family transporter</fullName>
    </submittedName>
</protein>
<feature type="transmembrane region" description="Helical" evidence="6">
    <location>
        <begin position="162"/>
        <end position="180"/>
    </location>
</feature>
<comment type="caution">
    <text evidence="7">The sequence shown here is derived from an EMBL/GenBank/DDBJ whole genome shotgun (WGS) entry which is preliminary data.</text>
</comment>
<evidence type="ECO:0000256" key="6">
    <source>
        <dbReference type="SAM" id="Phobius"/>
    </source>
</evidence>
<dbReference type="Proteomes" id="UP001084197">
    <property type="component" value="Unassembled WGS sequence"/>
</dbReference>